<proteinExistence type="predicted"/>
<evidence type="ECO:0000313" key="2">
    <source>
        <dbReference type="Proteomes" id="UP001139516"/>
    </source>
</evidence>
<organism evidence="1 2">
    <name type="scientific">Roseomonas acroporae</name>
    <dbReference type="NCBI Taxonomy" id="2937791"/>
    <lineage>
        <taxon>Bacteria</taxon>
        <taxon>Pseudomonadati</taxon>
        <taxon>Pseudomonadota</taxon>
        <taxon>Alphaproteobacteria</taxon>
        <taxon>Acetobacterales</taxon>
        <taxon>Roseomonadaceae</taxon>
        <taxon>Roseomonas</taxon>
    </lineage>
</organism>
<accession>A0A9X2BWR2</accession>
<dbReference type="EMBL" id="JALPRX010000174">
    <property type="protein sequence ID" value="MCK8788068.1"/>
    <property type="molecule type" value="Genomic_DNA"/>
</dbReference>
<gene>
    <name evidence="1" type="ORF">M0638_27305</name>
</gene>
<dbReference type="AlphaFoldDB" id="A0A9X2BWR2"/>
<dbReference type="Proteomes" id="UP001139516">
    <property type="component" value="Unassembled WGS sequence"/>
</dbReference>
<dbReference type="RefSeq" id="WP_248670110.1">
    <property type="nucleotide sequence ID" value="NZ_JALPRX010000174.1"/>
</dbReference>
<evidence type="ECO:0000313" key="1">
    <source>
        <dbReference type="EMBL" id="MCK8788068.1"/>
    </source>
</evidence>
<reference evidence="1" key="1">
    <citation type="submission" date="2022-04" db="EMBL/GenBank/DDBJ databases">
        <title>Roseomonas acroporae sp. nov., isolated from coral Acropora digitifera.</title>
        <authorList>
            <person name="Sun H."/>
        </authorList>
    </citation>
    <scope>NUCLEOTIDE SEQUENCE</scope>
    <source>
        <strain evidence="1">NAR14</strain>
    </source>
</reference>
<keyword evidence="2" id="KW-1185">Reference proteome</keyword>
<sequence>MDGMDTHLGSAEGQATFGMANLRPDKTGLPFIVFISQRDAAQHDIRVKVSPAPRVRHDQMSSYSIRPALHHQTGPVLSTSDERLLNEWVDKNFDVLLGYWNGDIEYTEDAMDLLQPIPKRSAH</sequence>
<evidence type="ECO:0008006" key="3">
    <source>
        <dbReference type="Google" id="ProtNLM"/>
    </source>
</evidence>
<protein>
    <recommendedName>
        <fullName evidence="3">DUF4160 domain-containing protein</fullName>
    </recommendedName>
</protein>
<name>A0A9X2BWR2_9PROT</name>
<comment type="caution">
    <text evidence="1">The sequence shown here is derived from an EMBL/GenBank/DDBJ whole genome shotgun (WGS) entry which is preliminary data.</text>
</comment>